<gene>
    <name evidence="1" type="ORF">RRG08_008410</name>
</gene>
<dbReference type="GO" id="GO:0005829">
    <property type="term" value="C:cytosol"/>
    <property type="evidence" value="ECO:0007669"/>
    <property type="project" value="TreeGrafter"/>
</dbReference>
<name>A0AAE0ZTR2_9GAST</name>
<accession>A0AAE0ZTR2</accession>
<dbReference type="Proteomes" id="UP001283361">
    <property type="component" value="Unassembled WGS sequence"/>
</dbReference>
<protein>
    <submittedName>
        <fullName evidence="1">Uncharacterized protein</fullName>
    </submittedName>
</protein>
<dbReference type="EMBL" id="JAWDGP010003382">
    <property type="protein sequence ID" value="KAK3774861.1"/>
    <property type="molecule type" value="Genomic_DNA"/>
</dbReference>
<keyword evidence="2" id="KW-1185">Reference proteome</keyword>
<dbReference type="Gene3D" id="3.40.50.150">
    <property type="entry name" value="Vaccinia Virus protein VP39"/>
    <property type="match status" value="1"/>
</dbReference>
<evidence type="ECO:0000313" key="2">
    <source>
        <dbReference type="Proteomes" id="UP001283361"/>
    </source>
</evidence>
<dbReference type="PANTHER" id="PTHR14614:SF44">
    <property type="entry name" value="PROTEIN N-LYSINE METHYLTRANSFERASE METTL21D"/>
    <property type="match status" value="1"/>
</dbReference>
<sequence>MAVDLSKLYGRDFELSSGVELNFLQSETGDVGCVVWDAALVLCAYLDHCQRKGLLNLGHQTVLELGAGTGAVGLVAATLGADSFVSDLPELVPLMQQNIDKNKEKLSGSCQAAPLEWGDVVQMNHLKETAFNNGLDYIMLADCVYYDESVKHLVDTIVCLSSSKTTVLCSYEERELGNKEALQSQFFKLISEHFSASEIPMSEHHPELSSPDIHIFKFTSLS</sequence>
<evidence type="ECO:0000313" key="1">
    <source>
        <dbReference type="EMBL" id="KAK3774861.1"/>
    </source>
</evidence>
<dbReference type="GO" id="GO:0032991">
    <property type="term" value="C:protein-containing complex"/>
    <property type="evidence" value="ECO:0007669"/>
    <property type="project" value="TreeGrafter"/>
</dbReference>
<organism evidence="1 2">
    <name type="scientific">Elysia crispata</name>
    <name type="common">lettuce slug</name>
    <dbReference type="NCBI Taxonomy" id="231223"/>
    <lineage>
        <taxon>Eukaryota</taxon>
        <taxon>Metazoa</taxon>
        <taxon>Spiralia</taxon>
        <taxon>Lophotrochozoa</taxon>
        <taxon>Mollusca</taxon>
        <taxon>Gastropoda</taxon>
        <taxon>Heterobranchia</taxon>
        <taxon>Euthyneura</taxon>
        <taxon>Panpulmonata</taxon>
        <taxon>Sacoglossa</taxon>
        <taxon>Placobranchoidea</taxon>
        <taxon>Plakobranchidae</taxon>
        <taxon>Elysia</taxon>
    </lineage>
</organism>
<dbReference type="SUPFAM" id="SSF53335">
    <property type="entry name" value="S-adenosyl-L-methionine-dependent methyltransferases"/>
    <property type="match status" value="1"/>
</dbReference>
<reference evidence="1" key="1">
    <citation type="journal article" date="2023" name="G3 (Bethesda)">
        <title>A reference genome for the long-term kleptoplast-retaining sea slug Elysia crispata morphotype clarki.</title>
        <authorList>
            <person name="Eastman K.E."/>
            <person name="Pendleton A.L."/>
            <person name="Shaikh M.A."/>
            <person name="Suttiyut T."/>
            <person name="Ogas R."/>
            <person name="Tomko P."/>
            <person name="Gavelis G."/>
            <person name="Widhalm J.R."/>
            <person name="Wisecaver J.H."/>
        </authorList>
    </citation>
    <scope>NUCLEOTIDE SEQUENCE</scope>
    <source>
        <strain evidence="1">ECLA1</strain>
    </source>
</reference>
<proteinExistence type="predicted"/>
<dbReference type="Pfam" id="PF10294">
    <property type="entry name" value="Methyltransf_16"/>
    <property type="match status" value="1"/>
</dbReference>
<dbReference type="AlphaFoldDB" id="A0AAE0ZTR2"/>
<dbReference type="InterPro" id="IPR019410">
    <property type="entry name" value="Methyltransf_16"/>
</dbReference>
<comment type="caution">
    <text evidence="1">The sequence shown here is derived from an EMBL/GenBank/DDBJ whole genome shotgun (WGS) entry which is preliminary data.</text>
</comment>
<dbReference type="InterPro" id="IPR029063">
    <property type="entry name" value="SAM-dependent_MTases_sf"/>
</dbReference>
<dbReference type="PANTHER" id="PTHR14614">
    <property type="entry name" value="HEPATOCELLULAR CARCINOMA-ASSOCIATED ANTIGEN"/>
    <property type="match status" value="1"/>
</dbReference>